<dbReference type="GO" id="GO:0008270">
    <property type="term" value="F:zinc ion binding"/>
    <property type="evidence" value="ECO:0007669"/>
    <property type="project" value="UniProtKB-KW"/>
</dbReference>
<sequence>MRKSNVRKQFRTKFTQHQKESMFKFAQKVGWKLQKRDEELISEFCSKIGVEKQVFKVWLHNNKKYSKRATIDILPEFLIQKILCFLSLKE</sequence>
<dbReference type="PANTHER" id="PTHR31948">
    <property type="entry name" value="ZINC-FINGER HOMEODOMAIN PROTEIN 2"/>
    <property type="match status" value="1"/>
</dbReference>
<keyword evidence="11" id="KW-1185">Reference proteome</keyword>
<evidence type="ECO:0000256" key="9">
    <source>
        <dbReference type="ARBA" id="ARBA00023242"/>
    </source>
</evidence>
<keyword evidence="9" id="KW-0539">Nucleus</keyword>
<organism evidence="10 11">
    <name type="scientific">Capsicum annuum</name>
    <name type="common">Capsicum pepper</name>
    <dbReference type="NCBI Taxonomy" id="4072"/>
    <lineage>
        <taxon>Eukaryota</taxon>
        <taxon>Viridiplantae</taxon>
        <taxon>Streptophyta</taxon>
        <taxon>Embryophyta</taxon>
        <taxon>Tracheophyta</taxon>
        <taxon>Spermatophyta</taxon>
        <taxon>Magnoliopsida</taxon>
        <taxon>eudicotyledons</taxon>
        <taxon>Gunneridae</taxon>
        <taxon>Pentapetalae</taxon>
        <taxon>asterids</taxon>
        <taxon>lamiids</taxon>
        <taxon>Solanales</taxon>
        <taxon>Solanaceae</taxon>
        <taxon>Solanoideae</taxon>
        <taxon>Capsiceae</taxon>
        <taxon>Capsicum</taxon>
    </lineage>
</organism>
<dbReference type="OMA" id="EESKXRT"/>
<comment type="caution">
    <text evidence="10">The sequence shown here is derived from an EMBL/GenBank/DDBJ whole genome shotgun (WGS) entry which is preliminary data.</text>
</comment>
<evidence type="ECO:0000256" key="4">
    <source>
        <dbReference type="ARBA" id="ARBA00022833"/>
    </source>
</evidence>
<reference evidence="10 11" key="2">
    <citation type="journal article" date="2017" name="Genome Biol.">
        <title>New reference genome sequences of hot pepper reveal the massive evolution of plant disease-resistance genes by retroduplication.</title>
        <authorList>
            <person name="Kim S."/>
            <person name="Park J."/>
            <person name="Yeom S.I."/>
            <person name="Kim Y.M."/>
            <person name="Seo E."/>
            <person name="Kim K.T."/>
            <person name="Kim M.S."/>
            <person name="Lee J.M."/>
            <person name="Cheong K."/>
            <person name="Shin H.S."/>
            <person name="Kim S.B."/>
            <person name="Han K."/>
            <person name="Lee J."/>
            <person name="Park M."/>
            <person name="Lee H.A."/>
            <person name="Lee H.Y."/>
            <person name="Lee Y."/>
            <person name="Oh S."/>
            <person name="Lee J.H."/>
            <person name="Choi E."/>
            <person name="Choi E."/>
            <person name="Lee S.E."/>
            <person name="Jeon J."/>
            <person name="Kim H."/>
            <person name="Choi G."/>
            <person name="Song H."/>
            <person name="Lee J."/>
            <person name="Lee S.C."/>
            <person name="Kwon J.K."/>
            <person name="Lee H.Y."/>
            <person name="Koo N."/>
            <person name="Hong Y."/>
            <person name="Kim R.W."/>
            <person name="Kang W.H."/>
            <person name="Huh J.H."/>
            <person name="Kang B.C."/>
            <person name="Yang T.J."/>
            <person name="Lee Y.H."/>
            <person name="Bennetzen J.L."/>
            <person name="Choi D."/>
        </authorList>
    </citation>
    <scope>NUCLEOTIDE SEQUENCE [LARGE SCALE GENOMIC DNA]</scope>
    <source>
        <strain evidence="11">cv. CM334</strain>
    </source>
</reference>
<keyword evidence="5" id="KW-0805">Transcription regulation</keyword>
<evidence type="ECO:0000256" key="6">
    <source>
        <dbReference type="ARBA" id="ARBA00023125"/>
    </source>
</evidence>
<gene>
    <name evidence="10" type="ORF">T459_07515</name>
</gene>
<evidence type="ECO:0000313" key="10">
    <source>
        <dbReference type="EMBL" id="PHT85409.1"/>
    </source>
</evidence>
<name>A0A2G2ZTW0_CAPAN</name>
<dbReference type="SUPFAM" id="SSF46689">
    <property type="entry name" value="Homeodomain-like"/>
    <property type="match status" value="1"/>
</dbReference>
<keyword evidence="2" id="KW-0479">Metal-binding</keyword>
<proteinExistence type="predicted"/>
<dbReference type="AlphaFoldDB" id="A0A2G2ZTW0"/>
<dbReference type="EMBL" id="AYRZ02000003">
    <property type="protein sequence ID" value="PHT85409.1"/>
    <property type="molecule type" value="Genomic_DNA"/>
</dbReference>
<dbReference type="PANTHER" id="PTHR31948:SF72">
    <property type="entry name" value="ZINC-FINGER HOMEODOMAIN PROTEIN 10"/>
    <property type="match status" value="1"/>
</dbReference>
<dbReference type="STRING" id="4072.A0A2G2ZTW0"/>
<dbReference type="Gramene" id="PHT85409">
    <property type="protein sequence ID" value="PHT85409"/>
    <property type="gene ID" value="T459_07515"/>
</dbReference>
<accession>A0A2G2ZTW0</accession>
<keyword evidence="8" id="KW-0804">Transcription</keyword>
<dbReference type="GO" id="GO:0005634">
    <property type="term" value="C:nucleus"/>
    <property type="evidence" value="ECO:0007669"/>
    <property type="project" value="UniProtKB-SubCell"/>
</dbReference>
<dbReference type="FunFam" id="1.10.10.60:FF:000257">
    <property type="entry name" value="Zinc-finger homeodomain protein 2"/>
    <property type="match status" value="1"/>
</dbReference>
<evidence type="ECO:0000256" key="5">
    <source>
        <dbReference type="ARBA" id="ARBA00023015"/>
    </source>
</evidence>
<evidence type="ECO:0000256" key="8">
    <source>
        <dbReference type="ARBA" id="ARBA00023163"/>
    </source>
</evidence>
<keyword evidence="7" id="KW-0371">Homeobox</keyword>
<evidence type="ECO:0000256" key="1">
    <source>
        <dbReference type="ARBA" id="ARBA00004123"/>
    </source>
</evidence>
<evidence type="ECO:0008006" key="12">
    <source>
        <dbReference type="Google" id="ProtNLM"/>
    </source>
</evidence>
<dbReference type="InterPro" id="IPR009057">
    <property type="entry name" value="Homeodomain-like_sf"/>
</dbReference>
<dbReference type="Gene3D" id="1.10.10.60">
    <property type="entry name" value="Homeodomain-like"/>
    <property type="match status" value="1"/>
</dbReference>
<evidence type="ECO:0000256" key="2">
    <source>
        <dbReference type="ARBA" id="ARBA00022723"/>
    </source>
</evidence>
<dbReference type="InterPro" id="IPR006455">
    <property type="entry name" value="Homeodomain_ZF_HD"/>
</dbReference>
<keyword evidence="4" id="KW-0862">Zinc</keyword>
<keyword evidence="3" id="KW-0863">Zinc-finger</keyword>
<protein>
    <recommendedName>
        <fullName evidence="12">Homeobox domain-containing protein</fullName>
    </recommendedName>
</protein>
<comment type="subcellular location">
    <subcellularLocation>
        <location evidence="1">Nucleus</location>
    </subcellularLocation>
</comment>
<evidence type="ECO:0000256" key="7">
    <source>
        <dbReference type="ARBA" id="ARBA00023155"/>
    </source>
</evidence>
<dbReference type="GO" id="GO:0003677">
    <property type="term" value="F:DNA binding"/>
    <property type="evidence" value="ECO:0007669"/>
    <property type="project" value="UniProtKB-KW"/>
</dbReference>
<evidence type="ECO:0000313" key="11">
    <source>
        <dbReference type="Proteomes" id="UP000222542"/>
    </source>
</evidence>
<dbReference type="Proteomes" id="UP000222542">
    <property type="component" value="Unassembled WGS sequence"/>
</dbReference>
<evidence type="ECO:0000256" key="3">
    <source>
        <dbReference type="ARBA" id="ARBA00022771"/>
    </source>
</evidence>
<reference evidence="10 11" key="1">
    <citation type="journal article" date="2014" name="Nat. Genet.">
        <title>Genome sequence of the hot pepper provides insights into the evolution of pungency in Capsicum species.</title>
        <authorList>
            <person name="Kim S."/>
            <person name="Park M."/>
            <person name="Yeom S.I."/>
            <person name="Kim Y.M."/>
            <person name="Lee J.M."/>
            <person name="Lee H.A."/>
            <person name="Seo E."/>
            <person name="Choi J."/>
            <person name="Cheong K."/>
            <person name="Kim K.T."/>
            <person name="Jung K."/>
            <person name="Lee G.W."/>
            <person name="Oh S.K."/>
            <person name="Bae C."/>
            <person name="Kim S.B."/>
            <person name="Lee H.Y."/>
            <person name="Kim S.Y."/>
            <person name="Kim M.S."/>
            <person name="Kang B.C."/>
            <person name="Jo Y.D."/>
            <person name="Yang H.B."/>
            <person name="Jeong H.J."/>
            <person name="Kang W.H."/>
            <person name="Kwon J.K."/>
            <person name="Shin C."/>
            <person name="Lim J.Y."/>
            <person name="Park J.H."/>
            <person name="Huh J.H."/>
            <person name="Kim J.S."/>
            <person name="Kim B.D."/>
            <person name="Cohen O."/>
            <person name="Paran I."/>
            <person name="Suh M.C."/>
            <person name="Lee S.B."/>
            <person name="Kim Y.K."/>
            <person name="Shin Y."/>
            <person name="Noh S.J."/>
            <person name="Park J."/>
            <person name="Seo Y.S."/>
            <person name="Kwon S.Y."/>
            <person name="Kim H.A."/>
            <person name="Park J.M."/>
            <person name="Kim H.J."/>
            <person name="Choi S.B."/>
            <person name="Bosland P.W."/>
            <person name="Reeves G."/>
            <person name="Jo S.H."/>
            <person name="Lee B.W."/>
            <person name="Cho H.T."/>
            <person name="Choi H.S."/>
            <person name="Lee M.S."/>
            <person name="Yu Y."/>
            <person name="Do Choi Y."/>
            <person name="Park B.S."/>
            <person name="van Deynze A."/>
            <person name="Ashrafi H."/>
            <person name="Hill T."/>
            <person name="Kim W.T."/>
            <person name="Pai H.S."/>
            <person name="Ahn H.K."/>
            <person name="Yeam I."/>
            <person name="Giovannoni J.J."/>
            <person name="Rose J.K."/>
            <person name="Sorensen I."/>
            <person name="Lee S.J."/>
            <person name="Kim R.W."/>
            <person name="Choi I.Y."/>
            <person name="Choi B.S."/>
            <person name="Lim J.S."/>
            <person name="Lee Y.H."/>
            <person name="Choi D."/>
        </authorList>
    </citation>
    <scope>NUCLEOTIDE SEQUENCE [LARGE SCALE GENOMIC DNA]</scope>
    <source>
        <strain evidence="11">cv. CM334</strain>
    </source>
</reference>
<dbReference type="NCBIfam" id="TIGR01565">
    <property type="entry name" value="homeo_ZF_HD"/>
    <property type="match status" value="1"/>
</dbReference>
<keyword evidence="6" id="KW-0238">DNA-binding</keyword>